<evidence type="ECO:0000256" key="1">
    <source>
        <dbReference type="SAM" id="MobiDB-lite"/>
    </source>
</evidence>
<sequence>MERSRNNKEKSITEQQIQDSFQDGTVDTKKANTGSVKGNKKVDGPNYPST</sequence>
<dbReference type="Proteomes" id="UP000031938">
    <property type="component" value="Unassembled WGS sequence"/>
</dbReference>
<dbReference type="OrthoDB" id="9942283at2"/>
<accession>A0A0C2W659</accession>
<evidence type="ECO:0000313" key="3">
    <source>
        <dbReference type="Proteomes" id="UP000031938"/>
    </source>
</evidence>
<dbReference type="PATRIC" id="fig|889306.3.peg.423"/>
<gene>
    <name evidence="2" type="ORF">KP78_04210</name>
</gene>
<comment type="caution">
    <text evidence="2">The sequence shown here is derived from an EMBL/GenBank/DDBJ whole genome shotgun (WGS) entry which is preliminary data.</text>
</comment>
<evidence type="ECO:0008006" key="4">
    <source>
        <dbReference type="Google" id="ProtNLM"/>
    </source>
</evidence>
<dbReference type="RefSeq" id="WP_157841421.1">
    <property type="nucleotide sequence ID" value="NZ_JXRP01000006.1"/>
</dbReference>
<name>A0A0C2W659_9BACL</name>
<reference evidence="2 3" key="1">
    <citation type="submission" date="2015-01" db="EMBL/GenBank/DDBJ databases">
        <title>Genome sequencing of Jeotgalibacillus soli.</title>
        <authorList>
            <person name="Goh K.M."/>
            <person name="Chan K.-G."/>
            <person name="Yaakop A.S."/>
            <person name="Ee R."/>
            <person name="Gan H.M."/>
            <person name="Chan C.S."/>
        </authorList>
    </citation>
    <scope>NUCLEOTIDE SEQUENCE [LARGE SCALE GENOMIC DNA]</scope>
    <source>
        <strain evidence="2 3">P9</strain>
    </source>
</reference>
<protein>
    <recommendedName>
        <fullName evidence="4">DUF4025 domain-containing protein</fullName>
    </recommendedName>
</protein>
<dbReference type="EMBL" id="JXRP01000006">
    <property type="protein sequence ID" value="KIL52051.1"/>
    <property type="molecule type" value="Genomic_DNA"/>
</dbReference>
<feature type="region of interest" description="Disordered" evidence="1">
    <location>
        <begin position="1"/>
        <end position="50"/>
    </location>
</feature>
<organism evidence="2 3">
    <name type="scientific">Jeotgalibacillus soli</name>
    <dbReference type="NCBI Taxonomy" id="889306"/>
    <lineage>
        <taxon>Bacteria</taxon>
        <taxon>Bacillati</taxon>
        <taxon>Bacillota</taxon>
        <taxon>Bacilli</taxon>
        <taxon>Bacillales</taxon>
        <taxon>Caryophanaceae</taxon>
        <taxon>Jeotgalibacillus</taxon>
    </lineage>
</organism>
<proteinExistence type="predicted"/>
<feature type="compositionally biased region" description="Polar residues" evidence="1">
    <location>
        <begin position="13"/>
        <end position="36"/>
    </location>
</feature>
<keyword evidence="3" id="KW-1185">Reference proteome</keyword>
<dbReference type="AlphaFoldDB" id="A0A0C2W659"/>
<evidence type="ECO:0000313" key="2">
    <source>
        <dbReference type="EMBL" id="KIL52051.1"/>
    </source>
</evidence>
<feature type="compositionally biased region" description="Basic and acidic residues" evidence="1">
    <location>
        <begin position="1"/>
        <end position="12"/>
    </location>
</feature>